<dbReference type="HAMAP" id="MF_00180">
    <property type="entry name" value="RibB"/>
    <property type="match status" value="1"/>
</dbReference>
<name>A0A382M0K3_9ZZZZ</name>
<evidence type="ECO:0000256" key="6">
    <source>
        <dbReference type="ARBA" id="ARBA00022723"/>
    </source>
</evidence>
<evidence type="ECO:0000256" key="7">
    <source>
        <dbReference type="ARBA" id="ARBA00022842"/>
    </source>
</evidence>
<comment type="cofactor">
    <cofactor evidence="2">
        <name>Mg(2+)</name>
        <dbReference type="ChEBI" id="CHEBI:18420"/>
    </cofactor>
</comment>
<dbReference type="Gene3D" id="3.90.870.10">
    <property type="entry name" value="DHBP synthase"/>
    <property type="match status" value="1"/>
</dbReference>
<reference evidence="11" key="1">
    <citation type="submission" date="2018-05" db="EMBL/GenBank/DDBJ databases">
        <authorList>
            <person name="Lanie J.A."/>
            <person name="Ng W.-L."/>
            <person name="Kazmierczak K.M."/>
            <person name="Andrzejewski T.M."/>
            <person name="Davidsen T.M."/>
            <person name="Wayne K.J."/>
            <person name="Tettelin H."/>
            <person name="Glass J.I."/>
            <person name="Rusch D."/>
            <person name="Podicherti R."/>
            <person name="Tsui H.-C.T."/>
            <person name="Winkler M.E."/>
        </authorList>
    </citation>
    <scope>NUCLEOTIDE SEQUENCE</scope>
</reference>
<dbReference type="GO" id="GO:0009231">
    <property type="term" value="P:riboflavin biosynthetic process"/>
    <property type="evidence" value="ECO:0007669"/>
    <property type="project" value="UniProtKB-UniPathway"/>
</dbReference>
<comment type="similarity">
    <text evidence="4">In the N-terminal section; belongs to the DHBP synthase family.</text>
</comment>
<keyword evidence="6" id="KW-0479">Metal-binding</keyword>
<evidence type="ECO:0000256" key="3">
    <source>
        <dbReference type="ARBA" id="ARBA00005104"/>
    </source>
</evidence>
<keyword evidence="5" id="KW-0686">Riboflavin biosynthesis</keyword>
<dbReference type="SUPFAM" id="SSF55821">
    <property type="entry name" value="YrdC/RibB"/>
    <property type="match status" value="1"/>
</dbReference>
<evidence type="ECO:0000259" key="10">
    <source>
        <dbReference type="Pfam" id="PF00925"/>
    </source>
</evidence>
<dbReference type="PANTHER" id="PTHR21327">
    <property type="entry name" value="GTP CYCLOHYDROLASE II-RELATED"/>
    <property type="match status" value="1"/>
</dbReference>
<comment type="cofactor">
    <cofactor evidence="1">
        <name>Mn(2+)</name>
        <dbReference type="ChEBI" id="CHEBI:29035"/>
    </cofactor>
</comment>
<evidence type="ECO:0000313" key="11">
    <source>
        <dbReference type="EMBL" id="SVC42198.1"/>
    </source>
</evidence>
<evidence type="ECO:0000256" key="5">
    <source>
        <dbReference type="ARBA" id="ARBA00022619"/>
    </source>
</evidence>
<feature type="non-terminal residue" evidence="11">
    <location>
        <position position="307"/>
    </location>
</feature>
<accession>A0A382M0K3</accession>
<dbReference type="InterPro" id="IPR032677">
    <property type="entry name" value="GTP_cyclohydro_II"/>
</dbReference>
<protein>
    <recommendedName>
        <fullName evidence="10">GTP cyclohydrolase II domain-containing protein</fullName>
    </recommendedName>
</protein>
<dbReference type="Pfam" id="PF00925">
    <property type="entry name" value="GTP_cyclohydro2"/>
    <property type="match status" value="1"/>
</dbReference>
<dbReference type="InterPro" id="IPR036144">
    <property type="entry name" value="RibA-like_sf"/>
</dbReference>
<dbReference type="PANTHER" id="PTHR21327:SF18">
    <property type="entry name" value="3,4-DIHYDROXY-2-BUTANONE 4-PHOSPHATE SYNTHASE"/>
    <property type="match status" value="1"/>
</dbReference>
<keyword evidence="7" id="KW-0460">Magnesium</keyword>
<dbReference type="NCBIfam" id="TIGR00506">
    <property type="entry name" value="ribB"/>
    <property type="match status" value="1"/>
</dbReference>
<dbReference type="PIRSF" id="PIRSF001259">
    <property type="entry name" value="RibA"/>
    <property type="match status" value="1"/>
</dbReference>
<dbReference type="GO" id="GO:0005829">
    <property type="term" value="C:cytosol"/>
    <property type="evidence" value="ECO:0007669"/>
    <property type="project" value="TreeGrafter"/>
</dbReference>
<dbReference type="GO" id="GO:0008686">
    <property type="term" value="F:3,4-dihydroxy-2-butanone-4-phosphate synthase activity"/>
    <property type="evidence" value="ECO:0007669"/>
    <property type="project" value="InterPro"/>
</dbReference>
<keyword evidence="9" id="KW-0456">Lyase</keyword>
<evidence type="ECO:0000256" key="9">
    <source>
        <dbReference type="ARBA" id="ARBA00023239"/>
    </source>
</evidence>
<dbReference type="UniPathway" id="UPA00275"/>
<keyword evidence="8" id="KW-0464">Manganese</keyword>
<evidence type="ECO:0000256" key="4">
    <source>
        <dbReference type="ARBA" id="ARBA00005520"/>
    </source>
</evidence>
<dbReference type="InterPro" id="IPR017945">
    <property type="entry name" value="DHBP_synth_RibB-like_a/b_dom"/>
</dbReference>
<feature type="domain" description="GTP cyclohydrolase II" evidence="10">
    <location>
        <begin position="209"/>
        <end position="306"/>
    </location>
</feature>
<proteinExistence type="inferred from homology"/>
<evidence type="ECO:0000256" key="1">
    <source>
        <dbReference type="ARBA" id="ARBA00001936"/>
    </source>
</evidence>
<dbReference type="Pfam" id="PF00926">
    <property type="entry name" value="DHBP_synthase"/>
    <property type="match status" value="1"/>
</dbReference>
<dbReference type="GO" id="GO:0003935">
    <property type="term" value="F:GTP cyclohydrolase II activity"/>
    <property type="evidence" value="ECO:0007669"/>
    <property type="project" value="TreeGrafter"/>
</dbReference>
<organism evidence="11">
    <name type="scientific">marine metagenome</name>
    <dbReference type="NCBI Taxonomy" id="408172"/>
    <lineage>
        <taxon>unclassified sequences</taxon>
        <taxon>metagenomes</taxon>
        <taxon>ecological metagenomes</taxon>
    </lineage>
</organism>
<sequence>MNLFSKIEEIIKDAKKGKMFILVDDENRENEGDLVIPAEKINAEKINFMAKHGRGLICLALPGKRIEELNLPLMPQHNTSRRKTAFTISIEAKKGISTGISTKDRAKTIQVAISNKKSSKDISTPGHIFPLRAQDGGVLVRAGHTEAAVDIANLANLNSSGVICEIMNDDGTMARRDDLFKFSKQHKLKMATISDLISYRRKKEKLIERTLKTKIKSQYGGQFDLIVYKNKVVPAEHIALVKGKINLKKPVLVRVHALNFLTDILGTSLFVDNQIKKSMRMISKKKNGVIVIIREPRSWTLSQRIKS</sequence>
<dbReference type="AlphaFoldDB" id="A0A382M0K3"/>
<dbReference type="FunFam" id="3.90.870.10:FF:000001">
    <property type="entry name" value="Riboflavin biosynthesis protein RibBA"/>
    <property type="match status" value="1"/>
</dbReference>
<dbReference type="InterPro" id="IPR000422">
    <property type="entry name" value="DHBP_synthase_RibB"/>
</dbReference>
<evidence type="ECO:0000256" key="8">
    <source>
        <dbReference type="ARBA" id="ARBA00023211"/>
    </source>
</evidence>
<gene>
    <name evidence="11" type="ORF">METZ01_LOCUS295052</name>
</gene>
<comment type="pathway">
    <text evidence="3">Cofactor biosynthesis; riboflavin biosynthesis.</text>
</comment>
<evidence type="ECO:0000256" key="2">
    <source>
        <dbReference type="ARBA" id="ARBA00001946"/>
    </source>
</evidence>
<dbReference type="SUPFAM" id="SSF142695">
    <property type="entry name" value="RibA-like"/>
    <property type="match status" value="1"/>
</dbReference>
<dbReference type="EMBL" id="UINC01090341">
    <property type="protein sequence ID" value="SVC42198.1"/>
    <property type="molecule type" value="Genomic_DNA"/>
</dbReference>
<dbReference type="GO" id="GO:0046872">
    <property type="term" value="F:metal ion binding"/>
    <property type="evidence" value="ECO:0007669"/>
    <property type="project" value="UniProtKB-KW"/>
</dbReference>
<dbReference type="Gene3D" id="3.40.50.10990">
    <property type="entry name" value="GTP cyclohydrolase II"/>
    <property type="match status" value="1"/>
</dbReference>